<dbReference type="PANTHER" id="PTHR43806:SF11">
    <property type="entry name" value="CEREVISIN-RELATED"/>
    <property type="match status" value="1"/>
</dbReference>
<feature type="active site" description="Charge relay system" evidence="5">
    <location>
        <position position="685"/>
    </location>
</feature>
<feature type="domain" description="Peptidase S8/S53" evidence="6">
    <location>
        <begin position="481"/>
        <end position="719"/>
    </location>
</feature>
<dbReference type="InterPro" id="IPR056002">
    <property type="entry name" value="DUF7580"/>
</dbReference>
<dbReference type="InterPro" id="IPR050131">
    <property type="entry name" value="Peptidase_S8_subtilisin-like"/>
</dbReference>
<dbReference type="Gene3D" id="3.40.50.200">
    <property type="entry name" value="Peptidase S8/S53 domain"/>
    <property type="match status" value="1"/>
</dbReference>
<evidence type="ECO:0008006" key="10">
    <source>
        <dbReference type="Google" id="ProtNLM"/>
    </source>
</evidence>
<dbReference type="PROSITE" id="PS00138">
    <property type="entry name" value="SUBTILASE_SER"/>
    <property type="match status" value="1"/>
</dbReference>
<reference evidence="8" key="1">
    <citation type="journal article" date="2021" name="Nat. Commun.">
        <title>Genetic determinants of endophytism in the Arabidopsis root mycobiome.</title>
        <authorList>
            <person name="Mesny F."/>
            <person name="Miyauchi S."/>
            <person name="Thiergart T."/>
            <person name="Pickel B."/>
            <person name="Atanasova L."/>
            <person name="Karlsson M."/>
            <person name="Huettel B."/>
            <person name="Barry K.W."/>
            <person name="Haridas S."/>
            <person name="Chen C."/>
            <person name="Bauer D."/>
            <person name="Andreopoulos W."/>
            <person name="Pangilinan J."/>
            <person name="LaButti K."/>
            <person name="Riley R."/>
            <person name="Lipzen A."/>
            <person name="Clum A."/>
            <person name="Drula E."/>
            <person name="Henrissat B."/>
            <person name="Kohler A."/>
            <person name="Grigoriev I.V."/>
            <person name="Martin F.M."/>
            <person name="Hacquard S."/>
        </authorList>
    </citation>
    <scope>NUCLEOTIDE SEQUENCE</scope>
    <source>
        <strain evidence="8">MPI-SDFR-AT-0120</strain>
    </source>
</reference>
<dbReference type="InterPro" id="IPR015500">
    <property type="entry name" value="Peptidase_S8_subtilisin-rel"/>
</dbReference>
<gene>
    <name evidence="8" type="ORF">FB567DRAFT_194918</name>
</gene>
<dbReference type="PRINTS" id="PR00723">
    <property type="entry name" value="SUBTILISIN"/>
</dbReference>
<dbReference type="InterPro" id="IPR036852">
    <property type="entry name" value="Peptidase_S8/S53_dom_sf"/>
</dbReference>
<evidence type="ECO:0000256" key="3">
    <source>
        <dbReference type="ARBA" id="ARBA00022801"/>
    </source>
</evidence>
<dbReference type="PANTHER" id="PTHR43806">
    <property type="entry name" value="PEPTIDASE S8"/>
    <property type="match status" value="1"/>
</dbReference>
<evidence type="ECO:0000313" key="9">
    <source>
        <dbReference type="Proteomes" id="UP000813461"/>
    </source>
</evidence>
<dbReference type="AlphaFoldDB" id="A0A8K0QVN0"/>
<comment type="caution">
    <text evidence="8">The sequence shown here is derived from an EMBL/GenBank/DDBJ whole genome shotgun (WGS) entry which is preliminary data.</text>
</comment>
<dbReference type="PROSITE" id="PS51892">
    <property type="entry name" value="SUBTILASE"/>
    <property type="match status" value="1"/>
</dbReference>
<dbReference type="CDD" id="cd00306">
    <property type="entry name" value="Peptidases_S8_S53"/>
    <property type="match status" value="1"/>
</dbReference>
<dbReference type="EMBL" id="JAGMVJ010000022">
    <property type="protein sequence ID" value="KAH7073193.1"/>
    <property type="molecule type" value="Genomic_DNA"/>
</dbReference>
<protein>
    <recommendedName>
        <fullName evidence="10">Peptidase S8/S53 domain-containing protein</fullName>
    </recommendedName>
</protein>
<dbReference type="SUPFAM" id="SSF52743">
    <property type="entry name" value="Subtilisin-like"/>
    <property type="match status" value="1"/>
</dbReference>
<evidence type="ECO:0000259" key="7">
    <source>
        <dbReference type="Pfam" id="PF24476"/>
    </source>
</evidence>
<keyword evidence="2 5" id="KW-0645">Protease</keyword>
<feature type="active site" description="Charge relay system" evidence="5">
    <location>
        <position position="488"/>
    </location>
</feature>
<accession>A0A8K0QVN0</accession>
<dbReference type="Proteomes" id="UP000813461">
    <property type="component" value="Unassembled WGS sequence"/>
</dbReference>
<dbReference type="GO" id="GO:0004252">
    <property type="term" value="F:serine-type endopeptidase activity"/>
    <property type="evidence" value="ECO:0007669"/>
    <property type="project" value="UniProtKB-UniRule"/>
</dbReference>
<comment type="similarity">
    <text evidence="1 5">Belongs to the peptidase S8 family.</text>
</comment>
<keyword evidence="3 5" id="KW-0378">Hydrolase</keyword>
<dbReference type="GO" id="GO:0006508">
    <property type="term" value="P:proteolysis"/>
    <property type="evidence" value="ECO:0007669"/>
    <property type="project" value="UniProtKB-KW"/>
</dbReference>
<dbReference type="Pfam" id="PF00082">
    <property type="entry name" value="Peptidase_S8"/>
    <property type="match status" value="1"/>
</dbReference>
<evidence type="ECO:0000313" key="8">
    <source>
        <dbReference type="EMBL" id="KAH7073193.1"/>
    </source>
</evidence>
<dbReference type="OrthoDB" id="206201at2759"/>
<feature type="domain" description="DUF7580" evidence="7">
    <location>
        <begin position="47"/>
        <end position="351"/>
    </location>
</feature>
<evidence type="ECO:0000259" key="6">
    <source>
        <dbReference type="Pfam" id="PF00082"/>
    </source>
</evidence>
<dbReference type="Pfam" id="PF24476">
    <property type="entry name" value="DUF7580"/>
    <property type="match status" value="1"/>
</dbReference>
<feature type="active site" description="Charge relay system" evidence="5">
    <location>
        <position position="528"/>
    </location>
</feature>
<evidence type="ECO:0000256" key="1">
    <source>
        <dbReference type="ARBA" id="ARBA00011073"/>
    </source>
</evidence>
<evidence type="ECO:0000256" key="5">
    <source>
        <dbReference type="PROSITE-ProRule" id="PRU01240"/>
    </source>
</evidence>
<evidence type="ECO:0000256" key="2">
    <source>
        <dbReference type="ARBA" id="ARBA00022670"/>
    </source>
</evidence>
<dbReference type="InterPro" id="IPR023828">
    <property type="entry name" value="Peptidase_S8_Ser-AS"/>
</dbReference>
<name>A0A8K0QVN0_9PLEO</name>
<sequence>MRQIFASFAITDDSRLAQVYYQDRDHQDQNSEMDHKELAHYAKAIAATKRIIERISKLPQSCPSQTNHEAFIWLSGFNESEERITIESILMVCGSQKWHRVQWCCSTRVNPDQSTAALSPMLICQKIQMHHKRKKKLHLEVLPGENILLLDPESNTSGLSRASKLRTTLHDLLFADAEMPNMESYQKRYLKKQERLDLGIRIVRSLLCLTASSMSESRWRSETLYACEDMDAPSPEKTQTKVYLLKRSQSGHDDTITISQLILDIGLLLWEIFFKHKVVPTDEDYESDDDNKIYNALVREHDEARNLFQDEDCLQIIGACLDVSAEADDLPELKLRVAVHEKIVKPLSRLLQFYEKQTPHRQNASHASLRLKDQFLSKFEQEAPYIGSQQGNHGVGAEKGNTSHGQSQWTSCNTLATNSHCSILCGSCTVCLAVNSGKPVKKIPSVNLDNLRASEDWFGYHNATIARINVERGRITPEMRSVRVVILDSGLELSQNQIDDYDLEVAPKLVYQSWIDGDDGKWKDKDGHGTHLAILLRTVAPGAAVFVARVYEVDPRIEAGTQTRVAKALHFAVDEWDVDIVVMPFGFGEKEKIMDDAIRYVASRGRLMFAAASNGGRNRPDGIAWPARDADVICVHSGNGDGTRSSFTPSAEDGMRVMVLGECVKSASPPHLNWAQDQMYLDGTSCATPIAAGIAALVLDYGRGFLTDEEWHNLRQTAAMKRMFKRMRDENITDYWWIKHWSHFLPTNTQGWIEGEIRLALST</sequence>
<evidence type="ECO:0000256" key="4">
    <source>
        <dbReference type="ARBA" id="ARBA00022825"/>
    </source>
</evidence>
<proteinExistence type="inferred from homology"/>
<organism evidence="8 9">
    <name type="scientific">Paraphoma chrysanthemicola</name>
    <dbReference type="NCBI Taxonomy" id="798071"/>
    <lineage>
        <taxon>Eukaryota</taxon>
        <taxon>Fungi</taxon>
        <taxon>Dikarya</taxon>
        <taxon>Ascomycota</taxon>
        <taxon>Pezizomycotina</taxon>
        <taxon>Dothideomycetes</taxon>
        <taxon>Pleosporomycetidae</taxon>
        <taxon>Pleosporales</taxon>
        <taxon>Pleosporineae</taxon>
        <taxon>Phaeosphaeriaceae</taxon>
        <taxon>Paraphoma</taxon>
    </lineage>
</organism>
<keyword evidence="4 5" id="KW-0720">Serine protease</keyword>
<dbReference type="InterPro" id="IPR000209">
    <property type="entry name" value="Peptidase_S8/S53_dom"/>
</dbReference>
<keyword evidence="9" id="KW-1185">Reference proteome</keyword>